<reference evidence="18" key="1">
    <citation type="submission" date="2021-01" db="EMBL/GenBank/DDBJ databases">
        <authorList>
            <person name="Corre E."/>
            <person name="Pelletier E."/>
            <person name="Niang G."/>
            <person name="Scheremetjew M."/>
            <person name="Finn R."/>
            <person name="Kale V."/>
            <person name="Holt S."/>
            <person name="Cochrane G."/>
            <person name="Meng A."/>
            <person name="Brown T."/>
            <person name="Cohen L."/>
        </authorList>
    </citation>
    <scope>NUCLEOTIDE SEQUENCE</scope>
    <source>
        <strain evidence="18">CCMP2078</strain>
    </source>
</reference>
<evidence type="ECO:0000256" key="1">
    <source>
        <dbReference type="ARBA" id="ARBA00004141"/>
    </source>
</evidence>
<evidence type="ECO:0000259" key="17">
    <source>
        <dbReference type="PROSITE" id="PS50850"/>
    </source>
</evidence>
<keyword evidence="7 16" id="KW-0472">Membrane</keyword>
<gene>
    <name evidence="18" type="ORF">PPYR1160_LOCUS15038</name>
</gene>
<keyword evidence="6 16" id="KW-1133">Transmembrane helix</keyword>
<keyword evidence="5 16" id="KW-0812">Transmembrane</keyword>
<feature type="transmembrane region" description="Helical" evidence="16">
    <location>
        <begin position="82"/>
        <end position="103"/>
    </location>
</feature>
<dbReference type="InterPro" id="IPR036259">
    <property type="entry name" value="MFS_trans_sf"/>
</dbReference>
<comment type="subunit">
    <text evidence="3">Homodimer.</text>
</comment>
<dbReference type="PANTHER" id="PTHR48020:SF12">
    <property type="entry name" value="PROTON MYO-INOSITOL COTRANSPORTER"/>
    <property type="match status" value="1"/>
</dbReference>
<proteinExistence type="inferred from homology"/>
<dbReference type="PROSITE" id="PS00217">
    <property type="entry name" value="SUGAR_TRANSPORT_2"/>
    <property type="match status" value="1"/>
</dbReference>
<feature type="transmembrane region" description="Helical" evidence="16">
    <location>
        <begin position="49"/>
        <end position="70"/>
    </location>
</feature>
<evidence type="ECO:0000256" key="15">
    <source>
        <dbReference type="SAM" id="Coils"/>
    </source>
</evidence>
<dbReference type="PROSITE" id="PS50850">
    <property type="entry name" value="MFS"/>
    <property type="match status" value="1"/>
</dbReference>
<dbReference type="GO" id="GO:0016324">
    <property type="term" value="C:apical plasma membrane"/>
    <property type="evidence" value="ECO:0007669"/>
    <property type="project" value="TreeGrafter"/>
</dbReference>
<evidence type="ECO:0000256" key="2">
    <source>
        <dbReference type="ARBA" id="ARBA00010992"/>
    </source>
</evidence>
<evidence type="ECO:0000256" key="14">
    <source>
        <dbReference type="ARBA" id="ARBA00044780"/>
    </source>
</evidence>
<name>A0A7R9UGH2_9STRA</name>
<dbReference type="PANTHER" id="PTHR48020">
    <property type="entry name" value="PROTON MYO-INOSITOL COTRANSPORTER"/>
    <property type="match status" value="1"/>
</dbReference>
<keyword evidence="15" id="KW-0175">Coiled coil</keyword>
<dbReference type="GO" id="GO:0005366">
    <property type="term" value="F:myo-inositol:proton symporter activity"/>
    <property type="evidence" value="ECO:0007669"/>
    <property type="project" value="TreeGrafter"/>
</dbReference>
<dbReference type="PRINTS" id="PR00171">
    <property type="entry name" value="SUGRTRNSPORT"/>
</dbReference>
<comment type="catalytic activity">
    <reaction evidence="10">
        <text>D-xylose(out) = D-xylose(in)</text>
        <dbReference type="Rhea" id="RHEA:78427"/>
        <dbReference type="ChEBI" id="CHEBI:53455"/>
    </reaction>
    <physiologicalReaction direction="left-to-right" evidence="10">
        <dbReference type="Rhea" id="RHEA:78428"/>
    </physiologicalReaction>
</comment>
<evidence type="ECO:0000256" key="7">
    <source>
        <dbReference type="ARBA" id="ARBA00023136"/>
    </source>
</evidence>
<dbReference type="InterPro" id="IPR005828">
    <property type="entry name" value="MFS_sugar_transport-like"/>
</dbReference>
<dbReference type="InterPro" id="IPR003663">
    <property type="entry name" value="Sugar/inositol_transpt"/>
</dbReference>
<feature type="transmembrane region" description="Helical" evidence="16">
    <location>
        <begin position="464"/>
        <end position="486"/>
    </location>
</feature>
<evidence type="ECO:0000256" key="10">
    <source>
        <dbReference type="ARBA" id="ARBA00044656"/>
    </source>
</evidence>
<feature type="coiled-coil region" evidence="15">
    <location>
        <begin position="216"/>
        <end position="246"/>
    </location>
</feature>
<dbReference type="InterPro" id="IPR020846">
    <property type="entry name" value="MFS_dom"/>
</dbReference>
<dbReference type="EMBL" id="HBEA01019786">
    <property type="protein sequence ID" value="CAD8265535.1"/>
    <property type="molecule type" value="Transcribed_RNA"/>
</dbReference>
<protein>
    <recommendedName>
        <fullName evidence="14">Hexose transporter 1</fullName>
    </recommendedName>
</protein>
<evidence type="ECO:0000256" key="9">
    <source>
        <dbReference type="ARBA" id="ARBA00044648"/>
    </source>
</evidence>
<evidence type="ECO:0000313" key="18">
    <source>
        <dbReference type="EMBL" id="CAD8265535.1"/>
    </source>
</evidence>
<comment type="catalytic activity">
    <reaction evidence="9">
        <text>D-glucose(out) = D-glucose(in)</text>
        <dbReference type="Rhea" id="RHEA:60376"/>
        <dbReference type="ChEBI" id="CHEBI:4167"/>
    </reaction>
    <physiologicalReaction direction="left-to-right" evidence="9">
        <dbReference type="Rhea" id="RHEA:60377"/>
    </physiologicalReaction>
</comment>
<dbReference type="InterPro" id="IPR050814">
    <property type="entry name" value="Myo-inositol_Transporter"/>
</dbReference>
<comment type="subcellular location">
    <subcellularLocation>
        <location evidence="1">Membrane</location>
        <topology evidence="1">Multi-pass membrane protein</topology>
    </subcellularLocation>
</comment>
<comment type="catalytic activity">
    <reaction evidence="11">
        <text>D-mannose(out) = D-mannose(in)</text>
        <dbReference type="Rhea" id="RHEA:78391"/>
        <dbReference type="ChEBI" id="CHEBI:4208"/>
    </reaction>
    <physiologicalReaction direction="left-to-right" evidence="11">
        <dbReference type="Rhea" id="RHEA:78392"/>
    </physiologicalReaction>
</comment>
<evidence type="ECO:0000256" key="4">
    <source>
        <dbReference type="ARBA" id="ARBA00022448"/>
    </source>
</evidence>
<feature type="transmembrane region" description="Helical" evidence="16">
    <location>
        <begin position="405"/>
        <end position="426"/>
    </location>
</feature>
<evidence type="ECO:0000256" key="11">
    <source>
        <dbReference type="ARBA" id="ARBA00044662"/>
    </source>
</evidence>
<feature type="transmembrane region" description="Helical" evidence="16">
    <location>
        <begin position="146"/>
        <end position="168"/>
    </location>
</feature>
<feature type="domain" description="Major facilitator superfamily (MFS) profile" evidence="17">
    <location>
        <begin position="15"/>
        <end position="493"/>
    </location>
</feature>
<comment type="similarity">
    <text evidence="2">Belongs to the major facilitator superfamily. Sugar transporter (TC 2.A.1.1) family.</text>
</comment>
<dbReference type="AlphaFoldDB" id="A0A7R9UGH2"/>
<evidence type="ECO:0000256" key="8">
    <source>
        <dbReference type="ARBA" id="ARBA00044637"/>
    </source>
</evidence>
<feature type="transmembrane region" description="Helical" evidence="16">
    <location>
        <begin position="313"/>
        <end position="335"/>
    </location>
</feature>
<evidence type="ECO:0000256" key="5">
    <source>
        <dbReference type="ARBA" id="ARBA00022692"/>
    </source>
</evidence>
<organism evidence="18">
    <name type="scientific">Pinguiococcus pyrenoidosus</name>
    <dbReference type="NCBI Taxonomy" id="172671"/>
    <lineage>
        <taxon>Eukaryota</taxon>
        <taxon>Sar</taxon>
        <taxon>Stramenopiles</taxon>
        <taxon>Ochrophyta</taxon>
        <taxon>Pinguiophyceae</taxon>
        <taxon>Pinguiochrysidales</taxon>
        <taxon>Pinguiochrysidaceae</taxon>
        <taxon>Pinguiococcus</taxon>
    </lineage>
</organism>
<feature type="transmembrane region" description="Helical" evidence="16">
    <location>
        <begin position="438"/>
        <end position="458"/>
    </location>
</feature>
<comment type="catalytic activity">
    <reaction evidence="13">
        <text>D-fructose(out) = D-fructose(in)</text>
        <dbReference type="Rhea" id="RHEA:60372"/>
        <dbReference type="ChEBI" id="CHEBI:37721"/>
    </reaction>
    <physiologicalReaction direction="left-to-right" evidence="13">
        <dbReference type="Rhea" id="RHEA:60373"/>
    </physiologicalReaction>
</comment>
<comment type="catalytic activity">
    <reaction evidence="12">
        <text>D-glucosamine(out) = D-glucosamine(in)</text>
        <dbReference type="Rhea" id="RHEA:78423"/>
        <dbReference type="ChEBI" id="CHEBI:58723"/>
    </reaction>
    <physiologicalReaction direction="left-to-right" evidence="12">
        <dbReference type="Rhea" id="RHEA:78424"/>
    </physiologicalReaction>
</comment>
<dbReference type="Pfam" id="PF00083">
    <property type="entry name" value="Sugar_tr"/>
    <property type="match status" value="2"/>
</dbReference>
<accession>A0A7R9UGH2</accession>
<evidence type="ECO:0000256" key="3">
    <source>
        <dbReference type="ARBA" id="ARBA00011738"/>
    </source>
</evidence>
<evidence type="ECO:0000256" key="12">
    <source>
        <dbReference type="ARBA" id="ARBA00044668"/>
    </source>
</evidence>
<evidence type="ECO:0000256" key="13">
    <source>
        <dbReference type="ARBA" id="ARBA00044710"/>
    </source>
</evidence>
<dbReference type="Gene3D" id="1.20.1250.20">
    <property type="entry name" value="MFS general substrate transporter like domains"/>
    <property type="match status" value="2"/>
</dbReference>
<dbReference type="InterPro" id="IPR005829">
    <property type="entry name" value="Sugar_transporter_CS"/>
</dbReference>
<feature type="transmembrane region" description="Helical" evidence="16">
    <location>
        <begin position="174"/>
        <end position="196"/>
    </location>
</feature>
<sequence length="531" mass="57324">MDKQSAAEPPRVLLLTCISAISFFLFGYDTGVVSGAFEWVRDDYDLSDVAYEALVASTTASAALGALVAAGLNERYGRKPAILVAAVLFAAGSALMASLPSSFGATPAFYVLLTGRVLLGVAIGIATVTVPMYISEAAPPERRGFLLVLNDLSVVTGQFIAGLVNVGMDRAGQLWRVSVGLALVPGAVQLVGFVFLPESPRWLFSNGNNEEGRSVLMSLRSSAAAVEEEVEAIREEVQAVQRARRRLGLPPSSRVSIASAIDMSNGHGLETEANGADEVPDTAAWAEQDVRPASLADLSAYWKHLPARRAMTLGIVLMAMNQFAGINTVMYYSVAMMEMAGFDDNKAVIIACACDFAQMVGVLYSLFRMDVDGRRHLALQSTLLVAPTLLMLSISFWIHSGWLSLLALMLYLPAFGSGLSGVPWTVNSEIYAIDVRSLGVTQATACNWLFNSFVSFSFVSLSKLLGAGTTFLMYLACCVAGGAWMYKYMPETNGLSLEEAAHLFDNDSEGRPRWRPRLLRDFFTRSSYEPV</sequence>
<feature type="transmembrane region" description="Helical" evidence="16">
    <location>
        <begin position="109"/>
        <end position="134"/>
    </location>
</feature>
<comment type="catalytic activity">
    <reaction evidence="8">
        <text>D-galactose(in) = D-galactose(out)</text>
        <dbReference type="Rhea" id="RHEA:34915"/>
        <dbReference type="ChEBI" id="CHEBI:4139"/>
    </reaction>
    <physiologicalReaction direction="right-to-left" evidence="8">
        <dbReference type="Rhea" id="RHEA:34917"/>
    </physiologicalReaction>
</comment>
<feature type="transmembrane region" description="Helical" evidence="16">
    <location>
        <begin position="347"/>
        <end position="367"/>
    </location>
</feature>
<feature type="transmembrane region" description="Helical" evidence="16">
    <location>
        <begin position="379"/>
        <end position="399"/>
    </location>
</feature>
<keyword evidence="4" id="KW-0813">Transport</keyword>
<dbReference type="SUPFAM" id="SSF103473">
    <property type="entry name" value="MFS general substrate transporter"/>
    <property type="match status" value="1"/>
</dbReference>
<feature type="transmembrane region" description="Helical" evidence="16">
    <location>
        <begin position="12"/>
        <end position="37"/>
    </location>
</feature>
<evidence type="ECO:0000256" key="6">
    <source>
        <dbReference type="ARBA" id="ARBA00022989"/>
    </source>
</evidence>
<evidence type="ECO:0000256" key="16">
    <source>
        <dbReference type="SAM" id="Phobius"/>
    </source>
</evidence>